<organism evidence="1 2">
    <name type="scientific">Lentinula aff. lateritia</name>
    <dbReference type="NCBI Taxonomy" id="2804960"/>
    <lineage>
        <taxon>Eukaryota</taxon>
        <taxon>Fungi</taxon>
        <taxon>Dikarya</taxon>
        <taxon>Basidiomycota</taxon>
        <taxon>Agaricomycotina</taxon>
        <taxon>Agaricomycetes</taxon>
        <taxon>Agaricomycetidae</taxon>
        <taxon>Agaricales</taxon>
        <taxon>Marasmiineae</taxon>
        <taxon>Omphalotaceae</taxon>
        <taxon>Lentinula</taxon>
    </lineage>
</organism>
<gene>
    <name evidence="1" type="ORF">F5876DRAFT_75850</name>
</gene>
<keyword evidence="2" id="KW-1185">Reference proteome</keyword>
<evidence type="ECO:0000313" key="2">
    <source>
        <dbReference type="Proteomes" id="UP001163835"/>
    </source>
</evidence>
<comment type="caution">
    <text evidence="1">The sequence shown here is derived from an EMBL/GenBank/DDBJ whole genome shotgun (WGS) entry which is preliminary data.</text>
</comment>
<evidence type="ECO:0000313" key="1">
    <source>
        <dbReference type="EMBL" id="KAJ3811394.1"/>
    </source>
</evidence>
<name>A0ACC1U3W7_9AGAR</name>
<accession>A0ACC1U3W7</accession>
<sequence>MNFNKMIQEIHSEPLQTLLSTARCEESIPLNIYASEPDALDPSMRQGMPFNFPRLGDVLEIQGPPASGKSHLLYLLMIICIIPTTYASTSLGGWGKVTILYDTDATFDLARFKQLLTSHLAMALKNKDSNDLQILVKRSLQNLHIFRPSSSIQLAATLFRLPSYHQINLPDSEIGILAIDSMSAFCWADRFTAEQLRATPTSRVNESHNPLKHVIVALQQFHHTHKPLIVFTNWGLTPEVIEDERGSSSYRQHLNPPPALFPAVEVSATSEHSFASALPLTFHITLSMAKVPQFPVDLSFTDACTQRSFATRHITGIIRSAHSSQTSRITFNIEADHMDLPIVLS</sequence>
<protein>
    <submittedName>
        <fullName evidence="1">Uncharacterized protein</fullName>
    </submittedName>
</protein>
<proteinExistence type="predicted"/>
<dbReference type="Proteomes" id="UP001163835">
    <property type="component" value="Unassembled WGS sequence"/>
</dbReference>
<reference evidence="1" key="1">
    <citation type="submission" date="2022-09" db="EMBL/GenBank/DDBJ databases">
        <title>A Global Phylogenomic Analysis of the Shiitake Genus Lentinula.</title>
        <authorList>
            <consortium name="DOE Joint Genome Institute"/>
            <person name="Sierra-Patev S."/>
            <person name="Min B."/>
            <person name="Naranjo-Ortiz M."/>
            <person name="Looney B."/>
            <person name="Konkel Z."/>
            <person name="Slot J.C."/>
            <person name="Sakamoto Y."/>
            <person name="Steenwyk J.L."/>
            <person name="Rokas A."/>
            <person name="Carro J."/>
            <person name="Camarero S."/>
            <person name="Ferreira P."/>
            <person name="Molpeceres G."/>
            <person name="Ruiz-Duenas F.J."/>
            <person name="Serrano A."/>
            <person name="Henrissat B."/>
            <person name="Drula E."/>
            <person name="Hughes K.W."/>
            <person name="Mata J.L."/>
            <person name="Ishikawa N.K."/>
            <person name="Vargas-Isla R."/>
            <person name="Ushijima S."/>
            <person name="Smith C.A."/>
            <person name="Ahrendt S."/>
            <person name="Andreopoulos W."/>
            <person name="He G."/>
            <person name="Labutti K."/>
            <person name="Lipzen A."/>
            <person name="Ng V."/>
            <person name="Riley R."/>
            <person name="Sandor L."/>
            <person name="Barry K."/>
            <person name="Martinez A.T."/>
            <person name="Xiao Y."/>
            <person name="Gibbons J.G."/>
            <person name="Terashima K."/>
            <person name="Grigoriev I.V."/>
            <person name="Hibbett D.S."/>
        </authorList>
    </citation>
    <scope>NUCLEOTIDE SEQUENCE</scope>
    <source>
        <strain evidence="1">TMI1499</strain>
    </source>
</reference>
<dbReference type="EMBL" id="MU795060">
    <property type="protein sequence ID" value="KAJ3811394.1"/>
    <property type="molecule type" value="Genomic_DNA"/>
</dbReference>